<dbReference type="PROSITE" id="PS50222">
    <property type="entry name" value="EF_HAND_2"/>
    <property type="match status" value="2"/>
</dbReference>
<dbReference type="eggNOG" id="KOG0027">
    <property type="taxonomic scope" value="Eukaryota"/>
</dbReference>
<dbReference type="AlphaFoldDB" id="W1NKN5"/>
<dbReference type="PROSITE" id="PS00018">
    <property type="entry name" value="EF_HAND_1"/>
    <property type="match status" value="2"/>
</dbReference>
<keyword evidence="3" id="KW-0106">Calcium</keyword>
<dbReference type="InterPro" id="IPR039647">
    <property type="entry name" value="EF_hand_pair_protein_CML-like"/>
</dbReference>
<keyword evidence="6" id="KW-1185">Reference proteome</keyword>
<reference evidence="6" key="1">
    <citation type="journal article" date="2013" name="Science">
        <title>The Amborella genome and the evolution of flowering plants.</title>
        <authorList>
            <consortium name="Amborella Genome Project"/>
        </authorList>
    </citation>
    <scope>NUCLEOTIDE SEQUENCE [LARGE SCALE GENOMIC DNA]</scope>
</reference>
<dbReference type="InterPro" id="IPR011992">
    <property type="entry name" value="EF-hand-dom_pair"/>
</dbReference>
<name>W1NKN5_AMBTC</name>
<dbReference type="FunFam" id="1.10.238.10:FF:000001">
    <property type="entry name" value="Calmodulin 1"/>
    <property type="match status" value="1"/>
</dbReference>
<dbReference type="CDD" id="cd00051">
    <property type="entry name" value="EFh"/>
    <property type="match status" value="1"/>
</dbReference>
<evidence type="ECO:0000256" key="1">
    <source>
        <dbReference type="ARBA" id="ARBA00022723"/>
    </source>
</evidence>
<evidence type="ECO:0000313" key="5">
    <source>
        <dbReference type="EMBL" id="ERM95784.1"/>
    </source>
</evidence>
<feature type="domain" description="EF-hand" evidence="4">
    <location>
        <begin position="81"/>
        <end position="116"/>
    </location>
</feature>
<dbReference type="OMA" id="FKNMMKY"/>
<dbReference type="EMBL" id="KI397409">
    <property type="protein sequence ID" value="ERM95784.1"/>
    <property type="molecule type" value="Genomic_DNA"/>
</dbReference>
<protein>
    <recommendedName>
        <fullName evidence="4">EF-hand domain-containing protein</fullName>
    </recommendedName>
</protein>
<accession>W1NKN5</accession>
<evidence type="ECO:0000256" key="3">
    <source>
        <dbReference type="ARBA" id="ARBA00022837"/>
    </source>
</evidence>
<dbReference type="Gramene" id="ERM95784">
    <property type="protein sequence ID" value="ERM95784"/>
    <property type="gene ID" value="AMTR_s00316p00012460"/>
</dbReference>
<dbReference type="InterPro" id="IPR018247">
    <property type="entry name" value="EF_Hand_1_Ca_BS"/>
</dbReference>
<dbReference type="Gene3D" id="1.10.238.10">
    <property type="entry name" value="EF-hand"/>
    <property type="match status" value="2"/>
</dbReference>
<dbReference type="Pfam" id="PF13499">
    <property type="entry name" value="EF-hand_7"/>
    <property type="match status" value="1"/>
</dbReference>
<proteinExistence type="predicted"/>
<feature type="domain" description="EF-hand" evidence="4">
    <location>
        <begin position="118"/>
        <end position="153"/>
    </location>
</feature>
<dbReference type="PANTHER" id="PTHR10891">
    <property type="entry name" value="EF-HAND CALCIUM-BINDING DOMAIN CONTAINING PROTEIN"/>
    <property type="match status" value="1"/>
</dbReference>
<gene>
    <name evidence="5" type="ORF">AMTR_s00316p00012460</name>
</gene>
<keyword evidence="2" id="KW-0677">Repeat</keyword>
<dbReference type="GO" id="GO:0005509">
    <property type="term" value="F:calcium ion binding"/>
    <property type="evidence" value="ECO:0000318"/>
    <property type="project" value="GO_Central"/>
</dbReference>
<dbReference type="HOGENOM" id="CLU_061288_20_3_1"/>
<sequence length="155" mass="17953">MCVLEFHELQKIFEMCEQDMAGEVSVEAISRVLSRGGIDIRVDELKAIVESERLDFEGFVEFCRSITNTERFRHQSVAADDEDGDLKEAFNVFDMDRDGFISSEEVETVLSRLGLWEGREGDFKRMIQKFDENSDGRLDFQEFKNMMLRSNVSIS</sequence>
<dbReference type="InterPro" id="IPR002048">
    <property type="entry name" value="EF_hand_dom"/>
</dbReference>
<keyword evidence="1" id="KW-0479">Metal-binding</keyword>
<dbReference type="SMART" id="SM00054">
    <property type="entry name" value="EFh"/>
    <property type="match status" value="3"/>
</dbReference>
<organism evidence="5 6">
    <name type="scientific">Amborella trichopoda</name>
    <dbReference type="NCBI Taxonomy" id="13333"/>
    <lineage>
        <taxon>Eukaryota</taxon>
        <taxon>Viridiplantae</taxon>
        <taxon>Streptophyta</taxon>
        <taxon>Embryophyta</taxon>
        <taxon>Tracheophyta</taxon>
        <taxon>Spermatophyta</taxon>
        <taxon>Magnoliopsida</taxon>
        <taxon>Amborellales</taxon>
        <taxon>Amborellaceae</taxon>
        <taxon>Amborella</taxon>
    </lineage>
</organism>
<evidence type="ECO:0000313" key="6">
    <source>
        <dbReference type="Proteomes" id="UP000017836"/>
    </source>
</evidence>
<dbReference type="Proteomes" id="UP000017836">
    <property type="component" value="Unassembled WGS sequence"/>
</dbReference>
<dbReference type="SUPFAM" id="SSF47473">
    <property type="entry name" value="EF-hand"/>
    <property type="match status" value="1"/>
</dbReference>
<evidence type="ECO:0000256" key="2">
    <source>
        <dbReference type="ARBA" id="ARBA00022737"/>
    </source>
</evidence>
<dbReference type="STRING" id="13333.W1NKN5"/>
<evidence type="ECO:0000259" key="4">
    <source>
        <dbReference type="PROSITE" id="PS50222"/>
    </source>
</evidence>